<keyword evidence="7" id="KW-0653">Protein transport</keyword>
<comment type="subcellular location">
    <subcellularLocation>
        <location evidence="1">Cell inner membrane</location>
        <topology evidence="1">Single-pass membrane protein</topology>
        <orientation evidence="1">Periplasmic side</orientation>
    </subcellularLocation>
</comment>
<keyword evidence="6" id="KW-0812">Transmembrane</keyword>
<dbReference type="GO" id="GO:0055085">
    <property type="term" value="P:transmembrane transport"/>
    <property type="evidence" value="ECO:0007669"/>
    <property type="project" value="InterPro"/>
</dbReference>
<dbReference type="Gene3D" id="3.30.1150.10">
    <property type="match status" value="1"/>
</dbReference>
<evidence type="ECO:0000256" key="4">
    <source>
        <dbReference type="ARBA" id="ARBA00022475"/>
    </source>
</evidence>
<name>A0A644YVG7_9ZZZZ</name>
<keyword evidence="4" id="KW-1003">Cell membrane</keyword>
<keyword evidence="9" id="KW-0472">Membrane</keyword>
<evidence type="ECO:0000313" key="12">
    <source>
        <dbReference type="EMBL" id="MPM32536.1"/>
    </source>
</evidence>
<keyword evidence="5" id="KW-0997">Cell inner membrane</keyword>
<evidence type="ECO:0000256" key="5">
    <source>
        <dbReference type="ARBA" id="ARBA00022519"/>
    </source>
</evidence>
<evidence type="ECO:0000259" key="11">
    <source>
        <dbReference type="PROSITE" id="PS52015"/>
    </source>
</evidence>
<dbReference type="GO" id="GO:0031992">
    <property type="term" value="F:energy transducer activity"/>
    <property type="evidence" value="ECO:0007669"/>
    <property type="project" value="TreeGrafter"/>
</dbReference>
<evidence type="ECO:0000256" key="1">
    <source>
        <dbReference type="ARBA" id="ARBA00004383"/>
    </source>
</evidence>
<dbReference type="AlphaFoldDB" id="A0A644YVG7"/>
<dbReference type="GO" id="GO:0015031">
    <property type="term" value="P:protein transport"/>
    <property type="evidence" value="ECO:0007669"/>
    <property type="project" value="UniProtKB-KW"/>
</dbReference>
<dbReference type="InterPro" id="IPR006260">
    <property type="entry name" value="TonB/TolA_C"/>
</dbReference>
<dbReference type="InterPro" id="IPR037682">
    <property type="entry name" value="TonB_C"/>
</dbReference>
<evidence type="ECO:0000256" key="7">
    <source>
        <dbReference type="ARBA" id="ARBA00022927"/>
    </source>
</evidence>
<comment type="similarity">
    <text evidence="2">Belongs to the TonB family.</text>
</comment>
<dbReference type="SUPFAM" id="SSF74653">
    <property type="entry name" value="TolA/TonB C-terminal domain"/>
    <property type="match status" value="1"/>
</dbReference>
<comment type="caution">
    <text evidence="12">The sequence shown here is derived from an EMBL/GenBank/DDBJ whole genome shotgun (WGS) entry which is preliminary data.</text>
</comment>
<evidence type="ECO:0000256" key="3">
    <source>
        <dbReference type="ARBA" id="ARBA00022448"/>
    </source>
</evidence>
<evidence type="ECO:0000256" key="10">
    <source>
        <dbReference type="SAM" id="MobiDB-lite"/>
    </source>
</evidence>
<organism evidence="12">
    <name type="scientific">bioreactor metagenome</name>
    <dbReference type="NCBI Taxonomy" id="1076179"/>
    <lineage>
        <taxon>unclassified sequences</taxon>
        <taxon>metagenomes</taxon>
        <taxon>ecological metagenomes</taxon>
    </lineage>
</organism>
<dbReference type="PANTHER" id="PTHR33446:SF2">
    <property type="entry name" value="PROTEIN TONB"/>
    <property type="match status" value="1"/>
</dbReference>
<dbReference type="InterPro" id="IPR051045">
    <property type="entry name" value="TonB-dependent_transducer"/>
</dbReference>
<protein>
    <recommendedName>
        <fullName evidence="11">TonB C-terminal domain-containing protein</fullName>
    </recommendedName>
</protein>
<feature type="domain" description="TonB C-terminal" evidence="11">
    <location>
        <begin position="126"/>
        <end position="215"/>
    </location>
</feature>
<feature type="region of interest" description="Disordered" evidence="10">
    <location>
        <begin position="60"/>
        <end position="93"/>
    </location>
</feature>
<dbReference type="EMBL" id="VSSQ01006390">
    <property type="protein sequence ID" value="MPM32536.1"/>
    <property type="molecule type" value="Genomic_DNA"/>
</dbReference>
<keyword evidence="8" id="KW-1133">Transmembrane helix</keyword>
<evidence type="ECO:0000256" key="8">
    <source>
        <dbReference type="ARBA" id="ARBA00022989"/>
    </source>
</evidence>
<evidence type="ECO:0000256" key="2">
    <source>
        <dbReference type="ARBA" id="ARBA00006555"/>
    </source>
</evidence>
<dbReference type="PROSITE" id="PS52015">
    <property type="entry name" value="TONB_CTD"/>
    <property type="match status" value="1"/>
</dbReference>
<accession>A0A644YVG7</accession>
<evidence type="ECO:0000256" key="6">
    <source>
        <dbReference type="ARBA" id="ARBA00022692"/>
    </source>
</evidence>
<evidence type="ECO:0000256" key="9">
    <source>
        <dbReference type="ARBA" id="ARBA00023136"/>
    </source>
</evidence>
<reference evidence="12" key="1">
    <citation type="submission" date="2019-08" db="EMBL/GenBank/DDBJ databases">
        <authorList>
            <person name="Kucharzyk K."/>
            <person name="Murdoch R.W."/>
            <person name="Higgins S."/>
            <person name="Loffler F."/>
        </authorList>
    </citation>
    <scope>NUCLEOTIDE SEQUENCE</scope>
</reference>
<gene>
    <name evidence="12" type="ORF">SDC9_79100</name>
</gene>
<dbReference type="PANTHER" id="PTHR33446">
    <property type="entry name" value="PROTEIN TONB-RELATED"/>
    <property type="match status" value="1"/>
</dbReference>
<sequence length="215" mass="23673">MNRLQTLLLGLVLAILMTALLFLPLRIREIEEPLVAPATAATLSLVRRVSVQPSSLLPIQQEEPSAEISMPEEPAQIHEETEPDPAPAPERTMLEQPPVEPAMVLAQDEPLPSLIEGYYPIESVTEAPVFDRKQLALRIVYPPLAKRQGKEGLVMLRLFLSDTGFVERILIEEDPGYGLAQAAVSAFTGFQAQPAMKNGTAVPVTLRYPVRFSLN</sequence>
<dbReference type="GO" id="GO:0098797">
    <property type="term" value="C:plasma membrane protein complex"/>
    <property type="evidence" value="ECO:0007669"/>
    <property type="project" value="TreeGrafter"/>
</dbReference>
<proteinExistence type="inferred from homology"/>
<keyword evidence="3" id="KW-0813">Transport</keyword>
<dbReference type="NCBIfam" id="TIGR01352">
    <property type="entry name" value="tonB_Cterm"/>
    <property type="match status" value="1"/>
</dbReference>
<dbReference type="Pfam" id="PF03544">
    <property type="entry name" value="TonB_C"/>
    <property type="match status" value="1"/>
</dbReference>